<dbReference type="PANTHER" id="PTHR10000">
    <property type="entry name" value="PHOSPHOSERINE PHOSPHATASE"/>
    <property type="match status" value="1"/>
</dbReference>
<dbReference type="Pfam" id="PF08282">
    <property type="entry name" value="Hydrolase_3"/>
    <property type="match status" value="1"/>
</dbReference>
<dbReference type="SFLD" id="SFLDS00003">
    <property type="entry name" value="Haloacid_Dehalogenase"/>
    <property type="match status" value="1"/>
</dbReference>
<accession>A0ABR7G5B5</accession>
<dbReference type="EMBL" id="JACOPE010000001">
    <property type="protein sequence ID" value="MBC5682635.1"/>
    <property type="molecule type" value="Genomic_DNA"/>
</dbReference>
<dbReference type="InterPro" id="IPR036412">
    <property type="entry name" value="HAD-like_sf"/>
</dbReference>
<dbReference type="InterPro" id="IPR000150">
    <property type="entry name" value="Cof"/>
</dbReference>
<protein>
    <submittedName>
        <fullName evidence="1">HAD family phosphatase</fullName>
    </submittedName>
</protein>
<comment type="caution">
    <text evidence="1">The sequence shown here is derived from an EMBL/GenBank/DDBJ whole genome shotgun (WGS) entry which is preliminary data.</text>
</comment>
<reference evidence="1 2" key="1">
    <citation type="submission" date="2020-08" db="EMBL/GenBank/DDBJ databases">
        <title>Genome public.</title>
        <authorList>
            <person name="Liu C."/>
            <person name="Sun Q."/>
        </authorList>
    </citation>
    <scope>NUCLEOTIDE SEQUENCE [LARGE SCALE GENOMIC DNA]</scope>
    <source>
        <strain evidence="1 2">NSJ-13</strain>
    </source>
</reference>
<evidence type="ECO:0000313" key="2">
    <source>
        <dbReference type="Proteomes" id="UP000631576"/>
    </source>
</evidence>
<dbReference type="NCBIfam" id="TIGR00099">
    <property type="entry name" value="Cof-subfamily"/>
    <property type="match status" value="1"/>
</dbReference>
<dbReference type="SUPFAM" id="SSF56784">
    <property type="entry name" value="HAD-like"/>
    <property type="match status" value="1"/>
</dbReference>
<dbReference type="Gene3D" id="3.30.1240.10">
    <property type="match status" value="1"/>
</dbReference>
<sequence length="271" mass="30383">MGNKYALICMDLDGTLLDEKKQISERAKKALYEAKERGIYIAFISGRMLHAVELIEKQLGFKCIEGSSAGTYITMDGKCIESHTMDCDDMLFVYDNYAKKYNIPLWIYQANNWYVTEVDEMVENESKIINYSPEVVNPHELARRWKEEGIRPNKVLIGADEKIVDEIKNNLESADLQNLSFARSAPIYLEIAPKGVNKGTAIAEICNKLNLDVEKTIAFGDQELDVSMIQAAKTGVAMGNAPDHVKEVADIITLSNEEDGVAVAMEKYVLN</sequence>
<dbReference type="NCBIfam" id="TIGR01484">
    <property type="entry name" value="HAD-SF-IIB"/>
    <property type="match status" value="1"/>
</dbReference>
<dbReference type="RefSeq" id="WP_118724801.1">
    <property type="nucleotide sequence ID" value="NZ_JACOPE010000001.1"/>
</dbReference>
<dbReference type="PANTHER" id="PTHR10000:SF8">
    <property type="entry name" value="HAD SUPERFAMILY HYDROLASE-LIKE, TYPE 3"/>
    <property type="match status" value="1"/>
</dbReference>
<dbReference type="InterPro" id="IPR006379">
    <property type="entry name" value="HAD-SF_hydro_IIB"/>
</dbReference>
<name>A0ABR7G5B5_9FIRM</name>
<dbReference type="SFLD" id="SFLDG01140">
    <property type="entry name" value="C2.B:_Phosphomannomutase_and_P"/>
    <property type="match status" value="1"/>
</dbReference>
<dbReference type="CDD" id="cd07516">
    <property type="entry name" value="HAD_Pase"/>
    <property type="match status" value="1"/>
</dbReference>
<proteinExistence type="predicted"/>
<gene>
    <name evidence="1" type="ORF">H8S40_03455</name>
</gene>
<dbReference type="InterPro" id="IPR023214">
    <property type="entry name" value="HAD_sf"/>
</dbReference>
<dbReference type="Gene3D" id="3.40.50.1000">
    <property type="entry name" value="HAD superfamily/HAD-like"/>
    <property type="match status" value="1"/>
</dbReference>
<dbReference type="Proteomes" id="UP000631576">
    <property type="component" value="Unassembled WGS sequence"/>
</dbReference>
<organism evidence="1 2">
    <name type="scientific">Ruminococcus hominis</name>
    <dbReference type="NCBI Taxonomy" id="2763065"/>
    <lineage>
        <taxon>Bacteria</taxon>
        <taxon>Bacillati</taxon>
        <taxon>Bacillota</taxon>
        <taxon>Clostridia</taxon>
        <taxon>Eubacteriales</taxon>
        <taxon>Oscillospiraceae</taxon>
        <taxon>Ruminococcus</taxon>
    </lineage>
</organism>
<keyword evidence="2" id="KW-1185">Reference proteome</keyword>
<dbReference type="SFLD" id="SFLDG01144">
    <property type="entry name" value="C2.B.4:_PGP_Like"/>
    <property type="match status" value="1"/>
</dbReference>
<evidence type="ECO:0000313" key="1">
    <source>
        <dbReference type="EMBL" id="MBC5682635.1"/>
    </source>
</evidence>